<gene>
    <name evidence="1" type="ORF">OEZ85_009372</name>
</gene>
<evidence type="ECO:0000313" key="2">
    <source>
        <dbReference type="Proteomes" id="UP001244341"/>
    </source>
</evidence>
<name>A0ABY8U8S5_TETOB</name>
<dbReference type="Proteomes" id="UP001244341">
    <property type="component" value="Chromosome 9b"/>
</dbReference>
<organism evidence="1 2">
    <name type="scientific">Tetradesmus obliquus</name>
    <name type="common">Green alga</name>
    <name type="synonym">Acutodesmus obliquus</name>
    <dbReference type="NCBI Taxonomy" id="3088"/>
    <lineage>
        <taxon>Eukaryota</taxon>
        <taxon>Viridiplantae</taxon>
        <taxon>Chlorophyta</taxon>
        <taxon>core chlorophytes</taxon>
        <taxon>Chlorophyceae</taxon>
        <taxon>CS clade</taxon>
        <taxon>Sphaeropleales</taxon>
        <taxon>Scenedesmaceae</taxon>
        <taxon>Tetradesmus</taxon>
    </lineage>
</organism>
<dbReference type="EMBL" id="CP126216">
    <property type="protein sequence ID" value="WIA17872.1"/>
    <property type="molecule type" value="Genomic_DNA"/>
</dbReference>
<keyword evidence="2" id="KW-1185">Reference proteome</keyword>
<accession>A0ABY8U8S5</accession>
<proteinExistence type="predicted"/>
<evidence type="ECO:0000313" key="1">
    <source>
        <dbReference type="EMBL" id="WIA17872.1"/>
    </source>
</evidence>
<protein>
    <submittedName>
        <fullName evidence="1">Uncharacterized protein</fullName>
    </submittedName>
</protein>
<sequence>MEQLQLADDAAASASAQHAAFIYVRGAEALCVIQAATWLSLMQQQDACDPLAGALVGLQQQATGQVELLLVRSCRPAVDGKGCVLLDSTRLSCSGVRGDSTQRLADACDLQVPKGSADCICLSSWQAAAQQLQQQVPRLLGTKQQVGGNRQERAVPAAC</sequence>
<reference evidence="1 2" key="1">
    <citation type="submission" date="2023-05" db="EMBL/GenBank/DDBJ databases">
        <title>A 100% complete, gapless, phased diploid assembly of the Scenedesmus obliquus UTEX 3031 genome.</title>
        <authorList>
            <person name="Biondi T.C."/>
            <person name="Hanschen E.R."/>
            <person name="Kwon T."/>
            <person name="Eng W."/>
            <person name="Kruse C.P.S."/>
            <person name="Koehler S.I."/>
            <person name="Kunde Y."/>
            <person name="Gleasner C.D."/>
            <person name="You Mak K.T."/>
            <person name="Polle J."/>
            <person name="Hovde B.T."/>
            <person name="Starkenburg S.R."/>
        </authorList>
    </citation>
    <scope>NUCLEOTIDE SEQUENCE [LARGE SCALE GENOMIC DNA]</scope>
    <source>
        <strain evidence="1 2">DOE0152z</strain>
    </source>
</reference>